<evidence type="ECO:0000256" key="1">
    <source>
        <dbReference type="ARBA" id="ARBA00008434"/>
    </source>
</evidence>
<dbReference type="Pfam" id="PF00312">
    <property type="entry name" value="Ribosomal_S15"/>
    <property type="match status" value="1"/>
</dbReference>
<dbReference type="STRING" id="139825.A0A401G5B7"/>
<proteinExistence type="inferred from homology"/>
<dbReference type="PANTHER" id="PTHR23321:SF26">
    <property type="entry name" value="SMALL RIBOSOMAL SUBUNIT PROTEIN US15M"/>
    <property type="match status" value="1"/>
</dbReference>
<dbReference type="GO" id="GO:1990904">
    <property type="term" value="C:ribonucleoprotein complex"/>
    <property type="evidence" value="ECO:0007669"/>
    <property type="project" value="UniProtKB-KW"/>
</dbReference>
<evidence type="ECO:0000313" key="5">
    <source>
        <dbReference type="EMBL" id="GBE77353.1"/>
    </source>
</evidence>
<dbReference type="OrthoDB" id="441444at2759"/>
<dbReference type="GO" id="GO:0005737">
    <property type="term" value="C:cytoplasm"/>
    <property type="evidence" value="ECO:0007669"/>
    <property type="project" value="UniProtKB-ARBA"/>
</dbReference>
<dbReference type="InterPro" id="IPR005290">
    <property type="entry name" value="Ribosomal_uS15_bac-type"/>
</dbReference>
<dbReference type="Proteomes" id="UP000287166">
    <property type="component" value="Unassembled WGS sequence"/>
</dbReference>
<dbReference type="EMBL" id="BFAD01000001">
    <property type="protein sequence ID" value="GBE77353.1"/>
    <property type="molecule type" value="Genomic_DNA"/>
</dbReference>
<reference evidence="5 6" key="1">
    <citation type="journal article" date="2018" name="Sci. Rep.">
        <title>Genome sequence of the cauliflower mushroom Sparassis crispa (Hanabiratake) and its association with beneficial usage.</title>
        <authorList>
            <person name="Kiyama R."/>
            <person name="Furutani Y."/>
            <person name="Kawaguchi K."/>
            <person name="Nakanishi T."/>
        </authorList>
    </citation>
    <scope>NUCLEOTIDE SEQUENCE [LARGE SCALE GENOMIC DNA]</scope>
</reference>
<dbReference type="InterPro" id="IPR009068">
    <property type="entry name" value="uS15_NS1_RNA-bd_sf"/>
</dbReference>
<evidence type="ECO:0000256" key="3">
    <source>
        <dbReference type="ARBA" id="ARBA00023274"/>
    </source>
</evidence>
<comment type="similarity">
    <text evidence="1 4">Belongs to the universal ribosomal protein uS15 family.</text>
</comment>
<keyword evidence="6" id="KW-1185">Reference proteome</keyword>
<evidence type="ECO:0008006" key="7">
    <source>
        <dbReference type="Google" id="ProtNLM"/>
    </source>
</evidence>
<dbReference type="PANTHER" id="PTHR23321">
    <property type="entry name" value="RIBOSOMAL PROTEIN S15, BACTERIAL AND ORGANELLAR"/>
    <property type="match status" value="1"/>
</dbReference>
<dbReference type="CDD" id="cd00353">
    <property type="entry name" value="Ribosomal_S15p_S13e"/>
    <property type="match status" value="1"/>
</dbReference>
<comment type="caution">
    <text evidence="5">The sequence shown here is derived from an EMBL/GenBank/DDBJ whole genome shotgun (WGS) entry which is preliminary data.</text>
</comment>
<dbReference type="GeneID" id="38774270"/>
<dbReference type="Gene3D" id="1.10.287.10">
    <property type="entry name" value="S15/NS1, RNA-binding"/>
    <property type="match status" value="1"/>
</dbReference>
<dbReference type="GO" id="GO:0003735">
    <property type="term" value="F:structural constituent of ribosome"/>
    <property type="evidence" value="ECO:0007669"/>
    <property type="project" value="InterPro"/>
</dbReference>
<dbReference type="GO" id="GO:0005840">
    <property type="term" value="C:ribosome"/>
    <property type="evidence" value="ECO:0007669"/>
    <property type="project" value="UniProtKB-KW"/>
</dbReference>
<dbReference type="GO" id="GO:0006412">
    <property type="term" value="P:translation"/>
    <property type="evidence" value="ECO:0007669"/>
    <property type="project" value="InterPro"/>
</dbReference>
<evidence type="ECO:0000256" key="4">
    <source>
        <dbReference type="RuleBase" id="RU003919"/>
    </source>
</evidence>
<dbReference type="NCBIfam" id="TIGR00952">
    <property type="entry name" value="S15_bact"/>
    <property type="match status" value="1"/>
</dbReference>
<dbReference type="PROSITE" id="PS00362">
    <property type="entry name" value="RIBOSOMAL_S15"/>
    <property type="match status" value="1"/>
</dbReference>
<protein>
    <recommendedName>
        <fullName evidence="7">37S ribosomal protein</fullName>
    </recommendedName>
</protein>
<evidence type="ECO:0000256" key="2">
    <source>
        <dbReference type="ARBA" id="ARBA00022980"/>
    </source>
</evidence>
<evidence type="ECO:0000313" key="6">
    <source>
        <dbReference type="Proteomes" id="UP000287166"/>
    </source>
</evidence>
<keyword evidence="3 4" id="KW-0687">Ribonucleoprotein</keyword>
<keyword evidence="2 4" id="KW-0689">Ribosomal protein</keyword>
<name>A0A401G5B7_9APHY</name>
<dbReference type="AlphaFoldDB" id="A0A401G5B7"/>
<dbReference type="HAMAP" id="MF_01343_B">
    <property type="entry name" value="Ribosomal_uS15_B"/>
    <property type="match status" value="1"/>
</dbReference>
<dbReference type="SUPFAM" id="SSF47060">
    <property type="entry name" value="S15/NS1 RNA-binding domain"/>
    <property type="match status" value="1"/>
</dbReference>
<sequence length="277" mass="32169">MLRAKLTRCPRVVASSSSLPASLLHTSPVLQSFRKRRSRVQEQANLSKRQERERLEQTDRPHIVLGTRPSTPERWENSDLAKILVTEKDILDSPVMPLTPTLEHDIQTPTYYNYGLGAQERELLFETLPVLSVEGTSMRRPMDDPKQLLENHKLADEHERRKTVMLARLVDLRNANARGIAFENRRRIISEFSESGKPNDTGRSEVQAALLTLQIRNLWDHLNKYKKDISNRRSLRRLVHQRAKILKYLKRVDQDRYDNVLERLGLEPESVEGELVV</sequence>
<dbReference type="InParanoid" id="A0A401G5B7"/>
<dbReference type="SMART" id="SM01387">
    <property type="entry name" value="Ribosomal_S15"/>
    <property type="match status" value="1"/>
</dbReference>
<gene>
    <name evidence="5" type="ORF">SCP_0102260</name>
</gene>
<organism evidence="5 6">
    <name type="scientific">Sparassis crispa</name>
    <dbReference type="NCBI Taxonomy" id="139825"/>
    <lineage>
        <taxon>Eukaryota</taxon>
        <taxon>Fungi</taxon>
        <taxon>Dikarya</taxon>
        <taxon>Basidiomycota</taxon>
        <taxon>Agaricomycotina</taxon>
        <taxon>Agaricomycetes</taxon>
        <taxon>Polyporales</taxon>
        <taxon>Sparassidaceae</taxon>
        <taxon>Sparassis</taxon>
    </lineage>
</organism>
<dbReference type="InterPro" id="IPR000589">
    <property type="entry name" value="Ribosomal_uS15"/>
</dbReference>
<dbReference type="RefSeq" id="XP_027608266.1">
    <property type="nucleotide sequence ID" value="XM_027752465.1"/>
</dbReference>
<dbReference type="FunCoup" id="A0A401G5B7">
    <property type="interactions" value="120"/>
</dbReference>
<accession>A0A401G5B7</accession>